<dbReference type="RefSeq" id="WP_052566289.1">
    <property type="nucleotide sequence ID" value="NZ_JXUW01000027.1"/>
</dbReference>
<evidence type="ECO:0000313" key="3">
    <source>
        <dbReference type="Proteomes" id="UP000032336"/>
    </source>
</evidence>
<dbReference type="Proteomes" id="UP000032336">
    <property type="component" value="Unassembled WGS sequence"/>
</dbReference>
<dbReference type="OrthoDB" id="3232131at2"/>
<accession>A0A0D8FRG3</accession>
<dbReference type="eggNOG" id="COG0640">
    <property type="taxonomic scope" value="Bacteria"/>
</dbReference>
<dbReference type="PROSITE" id="PS50987">
    <property type="entry name" value="HTH_ARSR_2"/>
    <property type="match status" value="1"/>
</dbReference>
<dbReference type="GO" id="GO:0003700">
    <property type="term" value="F:DNA-binding transcription factor activity"/>
    <property type="evidence" value="ECO:0007669"/>
    <property type="project" value="InterPro"/>
</dbReference>
<dbReference type="SMART" id="SM00418">
    <property type="entry name" value="HTH_ARSR"/>
    <property type="match status" value="1"/>
</dbReference>
<dbReference type="GO" id="GO:0097063">
    <property type="term" value="F:cadmium ion sensor activity"/>
    <property type="evidence" value="ECO:0007669"/>
    <property type="project" value="TreeGrafter"/>
</dbReference>
<comment type="caution">
    <text evidence="2">The sequence shown here is derived from an EMBL/GenBank/DDBJ whole genome shotgun (WGS) entry which is preliminary data.</text>
</comment>
<dbReference type="Gene3D" id="1.10.10.10">
    <property type="entry name" value="Winged helix-like DNA-binding domain superfamily/Winged helix DNA-binding domain"/>
    <property type="match status" value="1"/>
</dbReference>
<dbReference type="InterPro" id="IPR052543">
    <property type="entry name" value="HTH_Metal-responsive_Reg"/>
</dbReference>
<gene>
    <name evidence="2" type="ORF">FEAC_24200</name>
</gene>
<feature type="domain" description="HTH arsR-type" evidence="1">
    <location>
        <begin position="8"/>
        <end position="103"/>
    </location>
</feature>
<dbReference type="GO" id="GO:0010288">
    <property type="term" value="P:response to lead ion"/>
    <property type="evidence" value="ECO:0007669"/>
    <property type="project" value="TreeGrafter"/>
</dbReference>
<protein>
    <submittedName>
        <fullName evidence="2">Helix-turn-helix domain protein</fullName>
    </submittedName>
</protein>
<dbReference type="Pfam" id="PF12840">
    <property type="entry name" value="HTH_20"/>
    <property type="match status" value="1"/>
</dbReference>
<keyword evidence="3" id="KW-1185">Reference proteome</keyword>
<organism evidence="2 3">
    <name type="scientific">Ferrimicrobium acidiphilum DSM 19497</name>
    <dbReference type="NCBI Taxonomy" id="1121877"/>
    <lineage>
        <taxon>Bacteria</taxon>
        <taxon>Bacillati</taxon>
        <taxon>Actinomycetota</taxon>
        <taxon>Acidimicrobiia</taxon>
        <taxon>Acidimicrobiales</taxon>
        <taxon>Acidimicrobiaceae</taxon>
        <taxon>Ferrimicrobium</taxon>
    </lineage>
</organism>
<dbReference type="CDD" id="cd00090">
    <property type="entry name" value="HTH_ARSR"/>
    <property type="match status" value="1"/>
</dbReference>
<dbReference type="GeneID" id="78373456"/>
<dbReference type="PANTHER" id="PTHR39168:SF1">
    <property type="entry name" value="TRANSCRIPTIONAL REGULATORY PROTEIN"/>
    <property type="match status" value="1"/>
</dbReference>
<dbReference type="STRING" id="1121877.FEAC_24200"/>
<evidence type="ECO:0000313" key="2">
    <source>
        <dbReference type="EMBL" id="KJE75860.1"/>
    </source>
</evidence>
<dbReference type="EMBL" id="JXUW01000027">
    <property type="protein sequence ID" value="KJE75860.1"/>
    <property type="molecule type" value="Genomic_DNA"/>
</dbReference>
<dbReference type="InterPro" id="IPR001845">
    <property type="entry name" value="HTH_ArsR_DNA-bd_dom"/>
</dbReference>
<reference evidence="2 3" key="1">
    <citation type="submission" date="2015-01" db="EMBL/GenBank/DDBJ databases">
        <title>Draft genome of the acidophilic iron oxidizer Ferrimicrobium acidiphilum strain T23.</title>
        <authorList>
            <person name="Poehlein A."/>
            <person name="Eisen S."/>
            <person name="Schloemann M."/>
            <person name="Johnson B.D."/>
            <person name="Daniel R."/>
            <person name="Muehling M."/>
        </authorList>
    </citation>
    <scope>NUCLEOTIDE SEQUENCE [LARGE SCALE GENOMIC DNA]</scope>
    <source>
        <strain evidence="2 3">T23</strain>
    </source>
</reference>
<dbReference type="PANTHER" id="PTHR39168">
    <property type="entry name" value="TRANSCRIPTIONAL REGULATOR-RELATED"/>
    <property type="match status" value="1"/>
</dbReference>
<name>A0A0D8FRG3_9ACTN</name>
<dbReference type="InterPro" id="IPR036388">
    <property type="entry name" value="WH-like_DNA-bd_sf"/>
</dbReference>
<dbReference type="AlphaFoldDB" id="A0A0D8FRG3"/>
<dbReference type="InterPro" id="IPR036390">
    <property type="entry name" value="WH_DNA-bd_sf"/>
</dbReference>
<dbReference type="PATRIC" id="fig|1121877.4.peg.2700"/>
<dbReference type="GO" id="GO:0032791">
    <property type="term" value="F:lead ion binding"/>
    <property type="evidence" value="ECO:0007669"/>
    <property type="project" value="TreeGrafter"/>
</dbReference>
<dbReference type="GO" id="GO:0003677">
    <property type="term" value="F:DNA binding"/>
    <property type="evidence" value="ECO:0007669"/>
    <property type="project" value="TreeGrafter"/>
</dbReference>
<proteinExistence type="predicted"/>
<dbReference type="InterPro" id="IPR011991">
    <property type="entry name" value="ArsR-like_HTH"/>
</dbReference>
<dbReference type="GO" id="GO:0046686">
    <property type="term" value="P:response to cadmium ion"/>
    <property type="evidence" value="ECO:0007669"/>
    <property type="project" value="TreeGrafter"/>
</dbReference>
<sequence>MVEMENDRVRIGDANIATIGALMGEPARAKVLMALLDGRALAASTLAAEAGVAASTLSTHLSRLVDGDLVSVETSGRNRYFRITRPEVADALEALARLAPAQPIRSLRQGTHAEAIRRARTCYDHLAGRLGVALLDALVDSELLLVDSTPDAKSDPILGLGRAKSYVLTPVGKARLETLGVALDRTSRRALTRYCLDWSEQRAHLAGALGANILTRLLELGWLVRGDRRIVKVTATGRDGLEAEFGITPDTWH</sequence>
<dbReference type="SUPFAM" id="SSF46785">
    <property type="entry name" value="Winged helix' DNA-binding domain"/>
    <property type="match status" value="1"/>
</dbReference>
<evidence type="ECO:0000259" key="1">
    <source>
        <dbReference type="PROSITE" id="PS50987"/>
    </source>
</evidence>